<dbReference type="PANTHER" id="PTHR30537">
    <property type="entry name" value="HTH-TYPE TRANSCRIPTIONAL REGULATOR"/>
    <property type="match status" value="1"/>
</dbReference>
<dbReference type="PANTHER" id="PTHR30537:SF5">
    <property type="entry name" value="HTH-TYPE TRANSCRIPTIONAL ACTIVATOR TTDR-RELATED"/>
    <property type="match status" value="1"/>
</dbReference>
<gene>
    <name evidence="6" type="ORF">GTP45_22100</name>
</gene>
<dbReference type="CDD" id="cd08422">
    <property type="entry name" value="PBP2_CrgA_like"/>
    <property type="match status" value="1"/>
</dbReference>
<dbReference type="PRINTS" id="PR00039">
    <property type="entry name" value="HTHLYSR"/>
</dbReference>
<name>A0A7X4GTX7_9BURK</name>
<dbReference type="Pfam" id="PF00126">
    <property type="entry name" value="HTH_1"/>
    <property type="match status" value="1"/>
</dbReference>
<dbReference type="FunFam" id="3.40.190.290:FF:000001">
    <property type="entry name" value="Transcriptional regulator, LysR family"/>
    <property type="match status" value="1"/>
</dbReference>
<dbReference type="EMBL" id="WWCK01000006">
    <property type="protein sequence ID" value="MYM69513.1"/>
    <property type="molecule type" value="Genomic_DNA"/>
</dbReference>
<protein>
    <submittedName>
        <fullName evidence="6">LysR family transcriptional regulator</fullName>
    </submittedName>
</protein>
<dbReference type="Gene3D" id="3.40.190.290">
    <property type="match status" value="1"/>
</dbReference>
<evidence type="ECO:0000256" key="3">
    <source>
        <dbReference type="ARBA" id="ARBA00023125"/>
    </source>
</evidence>
<evidence type="ECO:0000313" key="6">
    <source>
        <dbReference type="EMBL" id="MYM69513.1"/>
    </source>
</evidence>
<evidence type="ECO:0000256" key="2">
    <source>
        <dbReference type="ARBA" id="ARBA00023015"/>
    </source>
</evidence>
<dbReference type="InterPro" id="IPR036390">
    <property type="entry name" value="WH_DNA-bd_sf"/>
</dbReference>
<feature type="domain" description="HTH lysR-type" evidence="5">
    <location>
        <begin position="1"/>
        <end position="59"/>
    </location>
</feature>
<dbReference type="GO" id="GO:0006351">
    <property type="term" value="P:DNA-templated transcription"/>
    <property type="evidence" value="ECO:0007669"/>
    <property type="project" value="TreeGrafter"/>
</dbReference>
<organism evidence="6 7">
    <name type="scientific">Duganella rivi</name>
    <dbReference type="NCBI Taxonomy" id="2666083"/>
    <lineage>
        <taxon>Bacteria</taxon>
        <taxon>Pseudomonadati</taxon>
        <taxon>Pseudomonadota</taxon>
        <taxon>Betaproteobacteria</taxon>
        <taxon>Burkholderiales</taxon>
        <taxon>Oxalobacteraceae</taxon>
        <taxon>Telluria group</taxon>
        <taxon>Duganella</taxon>
    </lineage>
</organism>
<dbReference type="FunFam" id="1.10.10.10:FF:000001">
    <property type="entry name" value="LysR family transcriptional regulator"/>
    <property type="match status" value="1"/>
</dbReference>
<proteinExistence type="inferred from homology"/>
<comment type="caution">
    <text evidence="6">The sequence shown here is derived from an EMBL/GenBank/DDBJ whole genome shotgun (WGS) entry which is preliminary data.</text>
</comment>
<evidence type="ECO:0000259" key="5">
    <source>
        <dbReference type="PROSITE" id="PS50931"/>
    </source>
</evidence>
<evidence type="ECO:0000256" key="4">
    <source>
        <dbReference type="ARBA" id="ARBA00023163"/>
    </source>
</evidence>
<dbReference type="Pfam" id="PF03466">
    <property type="entry name" value="LysR_substrate"/>
    <property type="match status" value="1"/>
</dbReference>
<dbReference type="SUPFAM" id="SSF53850">
    <property type="entry name" value="Periplasmic binding protein-like II"/>
    <property type="match status" value="1"/>
</dbReference>
<comment type="similarity">
    <text evidence="1">Belongs to the LysR transcriptional regulatory family.</text>
</comment>
<dbReference type="SUPFAM" id="SSF46785">
    <property type="entry name" value="Winged helix' DNA-binding domain"/>
    <property type="match status" value="1"/>
</dbReference>
<keyword evidence="4" id="KW-0804">Transcription</keyword>
<dbReference type="GO" id="GO:0043565">
    <property type="term" value="F:sequence-specific DNA binding"/>
    <property type="evidence" value="ECO:0007669"/>
    <property type="project" value="TreeGrafter"/>
</dbReference>
<dbReference type="PROSITE" id="PS50931">
    <property type="entry name" value="HTH_LYSR"/>
    <property type="match status" value="1"/>
</dbReference>
<dbReference type="Proteomes" id="UP000450012">
    <property type="component" value="Unassembled WGS sequence"/>
</dbReference>
<dbReference type="InterPro" id="IPR005119">
    <property type="entry name" value="LysR_subst-bd"/>
</dbReference>
<dbReference type="RefSeq" id="WP_161015993.1">
    <property type="nucleotide sequence ID" value="NZ_WWCK01000006.1"/>
</dbReference>
<keyword evidence="2" id="KW-0805">Transcription regulation</keyword>
<dbReference type="InterPro" id="IPR036388">
    <property type="entry name" value="WH-like_DNA-bd_sf"/>
</dbReference>
<evidence type="ECO:0000256" key="1">
    <source>
        <dbReference type="ARBA" id="ARBA00009437"/>
    </source>
</evidence>
<dbReference type="InterPro" id="IPR000847">
    <property type="entry name" value="LysR_HTH_N"/>
</dbReference>
<evidence type="ECO:0000313" key="7">
    <source>
        <dbReference type="Proteomes" id="UP000450012"/>
    </source>
</evidence>
<dbReference type="AlphaFoldDB" id="A0A7X4GTX7"/>
<sequence length="307" mass="32937">MDRLTLMETFVCTVETGSFSAAARLLNVGQPAVSKAIAQLEERLQTRLLLRSTRGLTTTEAGQAYYESAKRAIGIVNQADDAARGVSAELVGKLRVCAAVTFARLHIIPHIKQFLAQHPMLEVEVMLDDRQIDLLEHGIDVALRMGNLDDSSMTARKIATARRLVVAAPAYLAEHSVPEIPADLAQHEAVVYLADAGGAATWSFERGSTKVSVTVHGHLRVNAAEGVRAAVCSGVGVAIASEWMFAPELANGAVEQLLPEWSLPTIDLWAVYPSGRLASAKARAFTAFVQEIMAGAASKTAVLLRKE</sequence>
<accession>A0A7X4GTX7</accession>
<reference evidence="6 7" key="1">
    <citation type="submission" date="2019-12" db="EMBL/GenBank/DDBJ databases">
        <title>Novel species isolated from a subtropical stream in China.</title>
        <authorList>
            <person name="Lu H."/>
        </authorList>
    </citation>
    <scope>NUCLEOTIDE SEQUENCE [LARGE SCALE GENOMIC DNA]</scope>
    <source>
        <strain evidence="6 7">FT55W</strain>
    </source>
</reference>
<keyword evidence="3" id="KW-0238">DNA-binding</keyword>
<keyword evidence="7" id="KW-1185">Reference proteome</keyword>
<dbReference type="GO" id="GO:0003700">
    <property type="term" value="F:DNA-binding transcription factor activity"/>
    <property type="evidence" value="ECO:0007669"/>
    <property type="project" value="InterPro"/>
</dbReference>
<dbReference type="InterPro" id="IPR058163">
    <property type="entry name" value="LysR-type_TF_proteobact-type"/>
</dbReference>
<dbReference type="Gene3D" id="1.10.10.10">
    <property type="entry name" value="Winged helix-like DNA-binding domain superfamily/Winged helix DNA-binding domain"/>
    <property type="match status" value="1"/>
</dbReference>